<comment type="caution">
    <text evidence="4">The sequence shown here is derived from an EMBL/GenBank/DDBJ whole genome shotgun (WGS) entry which is preliminary data.</text>
</comment>
<evidence type="ECO:0000313" key="4">
    <source>
        <dbReference type="EMBL" id="CAF1615343.1"/>
    </source>
</evidence>
<dbReference type="EMBL" id="CAJNOL010006203">
    <property type="protein sequence ID" value="CAF1615343.1"/>
    <property type="molecule type" value="Genomic_DNA"/>
</dbReference>
<dbReference type="EMBL" id="CAJNOH010004752">
    <property type="protein sequence ID" value="CAF1379267.1"/>
    <property type="molecule type" value="Genomic_DNA"/>
</dbReference>
<evidence type="ECO:0000313" key="3">
    <source>
        <dbReference type="EMBL" id="CAF1379267.1"/>
    </source>
</evidence>
<dbReference type="AlphaFoldDB" id="A0A816BSI2"/>
<evidence type="ECO:0000256" key="2">
    <source>
        <dbReference type="SAM" id="MobiDB-lite"/>
    </source>
</evidence>
<reference evidence="4" key="1">
    <citation type="submission" date="2021-02" db="EMBL/GenBank/DDBJ databases">
        <authorList>
            <person name="Nowell W R."/>
        </authorList>
    </citation>
    <scope>NUCLEOTIDE SEQUENCE</scope>
</reference>
<protein>
    <submittedName>
        <fullName evidence="4">Uncharacterized protein</fullName>
    </submittedName>
</protein>
<dbReference type="Proteomes" id="UP000663854">
    <property type="component" value="Unassembled WGS sequence"/>
</dbReference>
<dbReference type="Proteomes" id="UP000663870">
    <property type="component" value="Unassembled WGS sequence"/>
</dbReference>
<proteinExistence type="predicted"/>
<feature type="coiled-coil region" evidence="1">
    <location>
        <begin position="116"/>
        <end position="157"/>
    </location>
</feature>
<name>A0A816BSI2_9BILA</name>
<accession>A0A816BSI2</accession>
<feature type="region of interest" description="Disordered" evidence="2">
    <location>
        <begin position="45"/>
        <end position="73"/>
    </location>
</feature>
<keyword evidence="1" id="KW-0175">Coiled coil</keyword>
<gene>
    <name evidence="4" type="ORF">JXQ802_LOCUS49905</name>
    <name evidence="3" type="ORF">PYM288_LOCUS33770</name>
</gene>
<feature type="compositionally biased region" description="Basic and acidic residues" evidence="2">
    <location>
        <begin position="45"/>
        <end position="54"/>
    </location>
</feature>
<keyword evidence="5" id="KW-1185">Reference proteome</keyword>
<evidence type="ECO:0000256" key="1">
    <source>
        <dbReference type="SAM" id="Coils"/>
    </source>
</evidence>
<evidence type="ECO:0000313" key="5">
    <source>
        <dbReference type="Proteomes" id="UP000663870"/>
    </source>
</evidence>
<sequence>MNYHRYKSEFLSWKVPYQDPRLQMSMNDQLTIEKSSKAYCTYRRDRIRSPDKSSTKNQHHKTEKKQRHDSNLSLHDSRLKREIIREVQATMPGSFKICIPIRTTSAPPNSKPAAVDNKNDEQLKNLRRQLERMKARIEQQDELIKWLQQQLEKDKETRTDVIRTVIPTMPFMEDPPAMELLETVWE</sequence>
<organism evidence="4 5">
    <name type="scientific">Rotaria sordida</name>
    <dbReference type="NCBI Taxonomy" id="392033"/>
    <lineage>
        <taxon>Eukaryota</taxon>
        <taxon>Metazoa</taxon>
        <taxon>Spiralia</taxon>
        <taxon>Gnathifera</taxon>
        <taxon>Rotifera</taxon>
        <taxon>Eurotatoria</taxon>
        <taxon>Bdelloidea</taxon>
        <taxon>Philodinida</taxon>
        <taxon>Philodinidae</taxon>
        <taxon>Rotaria</taxon>
    </lineage>
</organism>